<dbReference type="WBParaSite" id="scaffold2395_cov243.g4784">
    <property type="protein sequence ID" value="scaffold2395_cov243.g4784"/>
    <property type="gene ID" value="scaffold2395_cov243.g4784"/>
</dbReference>
<name>A0A915LZ49_MELJA</name>
<keyword evidence="3" id="KW-1185">Reference proteome</keyword>
<feature type="transmembrane region" description="Helical" evidence="2">
    <location>
        <begin position="92"/>
        <end position="109"/>
    </location>
</feature>
<accession>A0A915LZ49</accession>
<feature type="transmembrane region" description="Helical" evidence="2">
    <location>
        <begin position="180"/>
        <end position="199"/>
    </location>
</feature>
<protein>
    <submittedName>
        <fullName evidence="4">BHLH domain-containing protein</fullName>
    </submittedName>
</protein>
<evidence type="ECO:0000313" key="3">
    <source>
        <dbReference type="Proteomes" id="UP000887561"/>
    </source>
</evidence>
<evidence type="ECO:0000313" key="4">
    <source>
        <dbReference type="WBParaSite" id="scaffold2395_cov243.g4784"/>
    </source>
</evidence>
<organism evidence="3 4">
    <name type="scientific">Meloidogyne javanica</name>
    <name type="common">Root-knot nematode worm</name>
    <dbReference type="NCBI Taxonomy" id="6303"/>
    <lineage>
        <taxon>Eukaryota</taxon>
        <taxon>Metazoa</taxon>
        <taxon>Ecdysozoa</taxon>
        <taxon>Nematoda</taxon>
        <taxon>Chromadorea</taxon>
        <taxon>Rhabditida</taxon>
        <taxon>Tylenchina</taxon>
        <taxon>Tylenchomorpha</taxon>
        <taxon>Tylenchoidea</taxon>
        <taxon>Meloidogynidae</taxon>
        <taxon>Meloidogyninae</taxon>
        <taxon>Meloidogyne</taxon>
        <taxon>Meloidogyne incognita group</taxon>
    </lineage>
</organism>
<evidence type="ECO:0000256" key="2">
    <source>
        <dbReference type="SAM" id="Phobius"/>
    </source>
</evidence>
<feature type="transmembrane region" description="Helical" evidence="2">
    <location>
        <begin position="115"/>
        <end position="134"/>
    </location>
</feature>
<sequence length="205" mass="23719">MSLLTIHNCANMATVDLRERRRQKILQNAEKRLSKILKGPDGSENRQAPCMDGFASSNEEGKSEGEVKKHEDVQPIDLPIVKPNCGFVDQNIFWIMIALGFFFRLAVMFELLNYVFLSFTTISFSWELLVTFSKGRLFRRYPKNDFLVNMLMVTGLNKRLVVWTQFIFNLLLEFTMDACVMSFSFICFHLLFITCKYLTESGCCS</sequence>
<feature type="transmembrane region" description="Helical" evidence="2">
    <location>
        <begin position="146"/>
        <end position="168"/>
    </location>
</feature>
<dbReference type="Proteomes" id="UP000887561">
    <property type="component" value="Unplaced"/>
</dbReference>
<dbReference type="AlphaFoldDB" id="A0A915LZ49"/>
<proteinExistence type="predicted"/>
<keyword evidence="2" id="KW-0812">Transmembrane</keyword>
<reference evidence="4" key="1">
    <citation type="submission" date="2022-11" db="UniProtKB">
        <authorList>
            <consortium name="WormBaseParasite"/>
        </authorList>
    </citation>
    <scope>IDENTIFICATION</scope>
</reference>
<evidence type="ECO:0000256" key="1">
    <source>
        <dbReference type="SAM" id="MobiDB-lite"/>
    </source>
</evidence>
<keyword evidence="2" id="KW-0472">Membrane</keyword>
<feature type="region of interest" description="Disordered" evidence="1">
    <location>
        <begin position="37"/>
        <end position="69"/>
    </location>
</feature>
<feature type="compositionally biased region" description="Basic and acidic residues" evidence="1">
    <location>
        <begin position="59"/>
        <end position="69"/>
    </location>
</feature>
<keyword evidence="2" id="KW-1133">Transmembrane helix</keyword>